<evidence type="ECO:0000313" key="1">
    <source>
        <dbReference type="EMBL" id="GMA91939.1"/>
    </source>
</evidence>
<protein>
    <submittedName>
        <fullName evidence="1">Uncharacterized protein</fullName>
    </submittedName>
</protein>
<organism evidence="1 2">
    <name type="scientific">Homoserinibacter gongjuensis</name>
    <dbReference type="NCBI Taxonomy" id="1162968"/>
    <lineage>
        <taxon>Bacteria</taxon>
        <taxon>Bacillati</taxon>
        <taxon>Actinomycetota</taxon>
        <taxon>Actinomycetes</taxon>
        <taxon>Micrococcales</taxon>
        <taxon>Microbacteriaceae</taxon>
        <taxon>Homoserinibacter</taxon>
    </lineage>
</organism>
<dbReference type="EMBL" id="BSVA01000001">
    <property type="protein sequence ID" value="GMA91939.1"/>
    <property type="molecule type" value="Genomic_DNA"/>
</dbReference>
<dbReference type="RefSeq" id="WP_284300508.1">
    <property type="nucleotide sequence ID" value="NZ_BSVA01000001.1"/>
</dbReference>
<keyword evidence="2" id="KW-1185">Reference proteome</keyword>
<evidence type="ECO:0000313" key="2">
    <source>
        <dbReference type="Proteomes" id="UP001157069"/>
    </source>
</evidence>
<sequence>MLDWNISSRIEHIHRRQARFEPLNLNSAESERLRQLALGMRRGTVVMGAIAAAEAETRRTAGAYNVDRYNARTDVASVYLTQVPDYLLHLLSGGQSGGLVIGSEPDDIPYTPDPFRAWFMISYATLLMAAKLYRDQSIARRERVERFASWLQSDLQLSPSHEAWVGFKLLAGRGDQPGKAARLLKLGRSRGLADALWGPHGT</sequence>
<accession>A0ABQ6JXV3</accession>
<proteinExistence type="predicted"/>
<dbReference type="Proteomes" id="UP001157069">
    <property type="component" value="Unassembled WGS sequence"/>
</dbReference>
<reference evidence="2" key="1">
    <citation type="journal article" date="2019" name="Int. J. Syst. Evol. Microbiol.">
        <title>The Global Catalogue of Microorganisms (GCM) 10K type strain sequencing project: providing services to taxonomists for standard genome sequencing and annotation.</title>
        <authorList>
            <consortium name="The Broad Institute Genomics Platform"/>
            <consortium name="The Broad Institute Genome Sequencing Center for Infectious Disease"/>
            <person name="Wu L."/>
            <person name="Ma J."/>
        </authorList>
    </citation>
    <scope>NUCLEOTIDE SEQUENCE [LARGE SCALE GENOMIC DNA]</scope>
    <source>
        <strain evidence="2">NBRC 108755</strain>
    </source>
</reference>
<comment type="caution">
    <text evidence="1">The sequence shown here is derived from an EMBL/GenBank/DDBJ whole genome shotgun (WGS) entry which is preliminary data.</text>
</comment>
<gene>
    <name evidence="1" type="ORF">GCM10025869_24680</name>
</gene>
<name>A0ABQ6JXV3_9MICO</name>